<evidence type="ECO:0000256" key="8">
    <source>
        <dbReference type="ARBA" id="ARBA00022801"/>
    </source>
</evidence>
<reference evidence="17" key="1">
    <citation type="journal article" date="2016" name="Nat. Commun.">
        <title>Genome analysis of three Pneumocystis species reveals adaptation mechanisms to life exclusively in mammalian hosts.</title>
        <authorList>
            <person name="Ma L."/>
            <person name="Chen Z."/>
            <person name="Huang D.W."/>
            <person name="Kutty G."/>
            <person name="Ishihara M."/>
            <person name="Wang H."/>
            <person name="Abouelleil A."/>
            <person name="Bishop L."/>
            <person name="Davey E."/>
            <person name="Deng R."/>
            <person name="Deng X."/>
            <person name="Fan L."/>
            <person name="Fantoni G."/>
            <person name="Fitzgerald M."/>
            <person name="Gogineni E."/>
            <person name="Goldberg J.M."/>
            <person name="Handley G."/>
            <person name="Hu X."/>
            <person name="Huber C."/>
            <person name="Jiao X."/>
            <person name="Jones K."/>
            <person name="Levin J.Z."/>
            <person name="Liu Y."/>
            <person name="Macdonald P."/>
            <person name="Melnikov A."/>
            <person name="Raley C."/>
            <person name="Sassi M."/>
            <person name="Sherman B.T."/>
            <person name="Song X."/>
            <person name="Sykes S."/>
            <person name="Tran B."/>
            <person name="Walsh L."/>
            <person name="Xia Y."/>
            <person name="Yang J."/>
            <person name="Young S."/>
            <person name="Zeng Q."/>
            <person name="Zheng X."/>
            <person name="Stephens R."/>
            <person name="Nusbaum C."/>
            <person name="Birren B.W."/>
            <person name="Azadi P."/>
            <person name="Lempicki R.A."/>
            <person name="Cuomo C.A."/>
            <person name="Kovacs J.A."/>
        </authorList>
    </citation>
    <scope>NUCLEOTIDE SEQUENCE [LARGE SCALE GENOMIC DNA]</scope>
    <source>
        <strain evidence="17">RU7</strain>
    </source>
</reference>
<dbReference type="GO" id="GO:0006631">
    <property type="term" value="P:fatty acid metabolic process"/>
    <property type="evidence" value="ECO:0007669"/>
    <property type="project" value="UniProtKB-KW"/>
</dbReference>
<comment type="similarity">
    <text evidence="3">Belongs to the AB hydrolase superfamily. AB hydrolase 2 family.</text>
</comment>
<dbReference type="STRING" id="1408657.A0A0W4ZUM4"/>
<keyword evidence="6" id="KW-0719">Serine esterase</keyword>
<evidence type="ECO:0000256" key="3">
    <source>
        <dbReference type="ARBA" id="ARBA00006499"/>
    </source>
</evidence>
<dbReference type="VEuPathDB" id="FungiDB:T551_00760"/>
<evidence type="ECO:0000259" key="15">
    <source>
        <dbReference type="Pfam" id="PF02230"/>
    </source>
</evidence>
<dbReference type="Gene3D" id="3.40.50.1820">
    <property type="entry name" value="alpha/beta hydrolase"/>
    <property type="match status" value="1"/>
</dbReference>
<evidence type="ECO:0000256" key="7">
    <source>
        <dbReference type="ARBA" id="ARBA00022490"/>
    </source>
</evidence>
<dbReference type="InterPro" id="IPR003140">
    <property type="entry name" value="PLipase/COase/thioEstase"/>
</dbReference>
<protein>
    <recommendedName>
        <fullName evidence="5">Acyl-protein thioesterase 1</fullName>
        <ecNumber evidence="4">3.1.2.22</ecNumber>
    </recommendedName>
    <alternativeName>
        <fullName evidence="13">Palmitoyl-protein hydrolase</fullName>
    </alternativeName>
</protein>
<keyword evidence="11" id="KW-0539">Nucleus</keyword>
<evidence type="ECO:0000256" key="12">
    <source>
        <dbReference type="ARBA" id="ARBA00029392"/>
    </source>
</evidence>
<evidence type="ECO:0000256" key="9">
    <source>
        <dbReference type="ARBA" id="ARBA00022832"/>
    </source>
</evidence>
<dbReference type="Proteomes" id="UP000053447">
    <property type="component" value="Unassembled WGS sequence"/>
</dbReference>
<evidence type="ECO:0000256" key="13">
    <source>
        <dbReference type="ARBA" id="ARBA00031195"/>
    </source>
</evidence>
<dbReference type="PANTHER" id="PTHR10655">
    <property type="entry name" value="LYSOPHOSPHOLIPASE-RELATED"/>
    <property type="match status" value="1"/>
</dbReference>
<keyword evidence="9" id="KW-0276">Fatty acid metabolism</keyword>
<keyword evidence="7" id="KW-0963">Cytoplasm</keyword>
<dbReference type="GO" id="GO:0005634">
    <property type="term" value="C:nucleus"/>
    <property type="evidence" value="ECO:0007669"/>
    <property type="project" value="UniProtKB-SubCell"/>
</dbReference>
<dbReference type="RefSeq" id="XP_018230770.1">
    <property type="nucleotide sequence ID" value="XM_018373024.1"/>
</dbReference>
<dbReference type="InterPro" id="IPR050565">
    <property type="entry name" value="LYPA1-2/EST-like"/>
</dbReference>
<dbReference type="Pfam" id="PF02230">
    <property type="entry name" value="Abhydrolase_2"/>
    <property type="match status" value="1"/>
</dbReference>
<proteinExistence type="inferred from homology"/>
<evidence type="ECO:0000256" key="11">
    <source>
        <dbReference type="ARBA" id="ARBA00023242"/>
    </source>
</evidence>
<comment type="function">
    <text evidence="12">Hydrolyzes fatty acids from S-acylated cysteine residues in proteins with a strong preference for palmitoylated G-alpha proteins over other acyl substrates. Mediates the deacylation of G-alpha proteins such as GPA1 in vivo, but has weak or no activity toward palmitoylated Ras proteins. Has weak lysophospholipase activity in vitro; however such activity may not exist in vivo.</text>
</comment>
<dbReference type="PANTHER" id="PTHR10655:SF17">
    <property type="entry name" value="LYSOPHOSPHOLIPASE-LIKE PROTEIN 1"/>
    <property type="match status" value="1"/>
</dbReference>
<comment type="caution">
    <text evidence="16">The sequence shown here is derived from an EMBL/GenBank/DDBJ whole genome shotgun (WGS) entry which is preliminary data.</text>
</comment>
<dbReference type="FunFam" id="3.40.50.1820:FF:000276">
    <property type="entry name" value="Acyl-protein thioesterase 1"/>
    <property type="match status" value="1"/>
</dbReference>
<evidence type="ECO:0000256" key="2">
    <source>
        <dbReference type="ARBA" id="ARBA00004496"/>
    </source>
</evidence>
<keyword evidence="17" id="KW-1185">Reference proteome</keyword>
<dbReference type="GO" id="GO:0008474">
    <property type="term" value="F:palmitoyl-(protein) hydrolase activity"/>
    <property type="evidence" value="ECO:0007669"/>
    <property type="project" value="UniProtKB-EC"/>
</dbReference>
<dbReference type="GO" id="GO:0005737">
    <property type="term" value="C:cytoplasm"/>
    <property type="evidence" value="ECO:0007669"/>
    <property type="project" value="UniProtKB-SubCell"/>
</dbReference>
<name>A0A0W4ZUM4_PNEJ7</name>
<dbReference type="InterPro" id="IPR029058">
    <property type="entry name" value="AB_hydrolase_fold"/>
</dbReference>
<evidence type="ECO:0000313" key="16">
    <source>
        <dbReference type="EMBL" id="KTW32078.1"/>
    </source>
</evidence>
<dbReference type="EC" id="3.1.2.22" evidence="4"/>
<evidence type="ECO:0000256" key="6">
    <source>
        <dbReference type="ARBA" id="ARBA00022487"/>
    </source>
</evidence>
<feature type="domain" description="Phospholipase/carboxylesterase/thioesterase" evidence="15">
    <location>
        <begin position="38"/>
        <end position="248"/>
    </location>
</feature>
<evidence type="ECO:0000256" key="5">
    <source>
        <dbReference type="ARBA" id="ARBA00014923"/>
    </source>
</evidence>
<comment type="subcellular location">
    <subcellularLocation>
        <location evidence="2">Cytoplasm</location>
    </subcellularLocation>
    <subcellularLocation>
        <location evidence="1">Nucleus</location>
    </subcellularLocation>
</comment>
<keyword evidence="8" id="KW-0378">Hydrolase</keyword>
<dbReference type="EMBL" id="LFWA01000003">
    <property type="protein sequence ID" value="KTW32078.1"/>
    <property type="molecule type" value="Genomic_DNA"/>
</dbReference>
<organism evidence="16 17">
    <name type="scientific">Pneumocystis jirovecii (strain RU7)</name>
    <name type="common">Human pneumocystis pneumonia agent</name>
    <dbReference type="NCBI Taxonomy" id="1408657"/>
    <lineage>
        <taxon>Eukaryota</taxon>
        <taxon>Fungi</taxon>
        <taxon>Dikarya</taxon>
        <taxon>Ascomycota</taxon>
        <taxon>Taphrinomycotina</taxon>
        <taxon>Pneumocystomycetes</taxon>
        <taxon>Pneumocystaceae</taxon>
        <taxon>Pneumocystis</taxon>
    </lineage>
</organism>
<sequence length="251" mass="28243">MISYEICVGTSNKREKEKKRLSRASVFLKGRMSFSAITVPARARHSATVIFAHGLGDSGAGWAFLGEQMSALPCFHHIKWIFPNALPSRPVTINMGMMMPSWYDIRSLDGVNEDEDEEQMLKSVHQLHRLITEEVEYGIQSERIVVGGFSQGMTGLTYERKLGGIIALSGYLPLRNKICAMTSESNSKIPIFMAHGKSDPIVKFEYGKASASILRDQIKHNVDWKEYDGLQHSTNQHELKDLSIWLEKILG</sequence>
<dbReference type="OrthoDB" id="2418081at2759"/>
<evidence type="ECO:0000313" key="17">
    <source>
        <dbReference type="Proteomes" id="UP000053447"/>
    </source>
</evidence>
<comment type="catalytic activity">
    <reaction evidence="14">
        <text>S-hexadecanoyl-L-cysteinyl-[protein] + H2O = L-cysteinyl-[protein] + hexadecanoate + H(+)</text>
        <dbReference type="Rhea" id="RHEA:19233"/>
        <dbReference type="Rhea" id="RHEA-COMP:10131"/>
        <dbReference type="Rhea" id="RHEA-COMP:11032"/>
        <dbReference type="ChEBI" id="CHEBI:7896"/>
        <dbReference type="ChEBI" id="CHEBI:15377"/>
        <dbReference type="ChEBI" id="CHEBI:15378"/>
        <dbReference type="ChEBI" id="CHEBI:29950"/>
        <dbReference type="ChEBI" id="CHEBI:74151"/>
        <dbReference type="EC" id="3.1.2.22"/>
    </reaction>
</comment>
<dbReference type="GO" id="GO:0052689">
    <property type="term" value="F:carboxylic ester hydrolase activity"/>
    <property type="evidence" value="ECO:0007669"/>
    <property type="project" value="UniProtKB-KW"/>
</dbReference>
<accession>A0A0W4ZUM4</accession>
<dbReference type="eggNOG" id="KOG2112">
    <property type="taxonomic scope" value="Eukaryota"/>
</dbReference>
<dbReference type="GeneID" id="28939279"/>
<evidence type="ECO:0000256" key="10">
    <source>
        <dbReference type="ARBA" id="ARBA00023098"/>
    </source>
</evidence>
<dbReference type="SUPFAM" id="SSF53474">
    <property type="entry name" value="alpha/beta-Hydrolases"/>
    <property type="match status" value="1"/>
</dbReference>
<evidence type="ECO:0000256" key="14">
    <source>
        <dbReference type="ARBA" id="ARBA00047337"/>
    </source>
</evidence>
<keyword evidence="10" id="KW-0443">Lipid metabolism</keyword>
<dbReference type="AlphaFoldDB" id="A0A0W4ZUM4"/>
<evidence type="ECO:0000256" key="4">
    <source>
        <dbReference type="ARBA" id="ARBA00012423"/>
    </source>
</evidence>
<gene>
    <name evidence="16" type="ORF">T551_00760</name>
</gene>
<evidence type="ECO:0000256" key="1">
    <source>
        <dbReference type="ARBA" id="ARBA00004123"/>
    </source>
</evidence>